<reference evidence="6 7" key="1">
    <citation type="journal article" date="2021" name="MBio">
        <title>Poor Competitiveness of Bradyrhizobium in Pigeon Pea Root Colonization in Indian Soils.</title>
        <authorList>
            <person name="Chalasani D."/>
            <person name="Basu A."/>
            <person name="Pullabhotla S.V.S.R.N."/>
            <person name="Jorrin B."/>
            <person name="Neal A.L."/>
            <person name="Poole P.S."/>
            <person name="Podile A.R."/>
            <person name="Tkacz A."/>
        </authorList>
    </citation>
    <scope>NUCLEOTIDE SEQUENCE [LARGE SCALE GENOMIC DNA]</scope>
    <source>
        <strain evidence="6 7">HU56</strain>
    </source>
</reference>
<evidence type="ECO:0000256" key="4">
    <source>
        <dbReference type="PROSITE-ProRule" id="PRU00335"/>
    </source>
</evidence>
<feature type="domain" description="HTH tetR-type" evidence="5">
    <location>
        <begin position="9"/>
        <end position="69"/>
    </location>
</feature>
<dbReference type="Pfam" id="PF00440">
    <property type="entry name" value="TetR_N"/>
    <property type="match status" value="1"/>
</dbReference>
<proteinExistence type="predicted"/>
<dbReference type="Pfam" id="PF16925">
    <property type="entry name" value="TetR_C_13"/>
    <property type="match status" value="1"/>
</dbReference>
<sequence length="192" mass="21340">MRVSREKFAENREKILTAASVLFRENGFDGVGVADIMKAAGLTHGGFYGHFESKDDLALEVSRKLIERVEERWRELIAAEPDKPLQALLDHYIHWRTVDDPGGSCVFASLIQEVSRSEGAVRATFSEGLSTLVDVLKEVVPGATEEERRANATTTLSSMMGAVILARAVEDRALAEHFLVTMRRKLDPVRQS</sequence>
<dbReference type="InterPro" id="IPR036271">
    <property type="entry name" value="Tet_transcr_reg_TetR-rel_C_sf"/>
</dbReference>
<accession>A0ABS7GX94</accession>
<dbReference type="PRINTS" id="PR00455">
    <property type="entry name" value="HTHTETR"/>
</dbReference>
<dbReference type="PANTHER" id="PTHR47506">
    <property type="entry name" value="TRANSCRIPTIONAL REGULATORY PROTEIN"/>
    <property type="match status" value="1"/>
</dbReference>
<dbReference type="SUPFAM" id="SSF46689">
    <property type="entry name" value="Homeodomain-like"/>
    <property type="match status" value="1"/>
</dbReference>
<evidence type="ECO:0000313" key="6">
    <source>
        <dbReference type="EMBL" id="MBW9054391.1"/>
    </source>
</evidence>
<dbReference type="InterPro" id="IPR009057">
    <property type="entry name" value="Homeodomain-like_sf"/>
</dbReference>
<dbReference type="PROSITE" id="PS50977">
    <property type="entry name" value="HTH_TETR_2"/>
    <property type="match status" value="1"/>
</dbReference>
<evidence type="ECO:0000256" key="3">
    <source>
        <dbReference type="ARBA" id="ARBA00023163"/>
    </source>
</evidence>
<keyword evidence="2 4" id="KW-0238">DNA-binding</keyword>
<dbReference type="SUPFAM" id="SSF48498">
    <property type="entry name" value="Tetracyclin repressor-like, C-terminal domain"/>
    <property type="match status" value="1"/>
</dbReference>
<comment type="caution">
    <text evidence="6">The sequence shown here is derived from an EMBL/GenBank/DDBJ whole genome shotgun (WGS) entry which is preliminary data.</text>
</comment>
<dbReference type="PANTHER" id="PTHR47506:SF7">
    <property type="entry name" value="TRANSCRIPTIONAL REGULATORY PROTEIN"/>
    <property type="match status" value="1"/>
</dbReference>
<keyword evidence="1" id="KW-0805">Transcription regulation</keyword>
<evidence type="ECO:0000259" key="5">
    <source>
        <dbReference type="PROSITE" id="PS50977"/>
    </source>
</evidence>
<keyword evidence="3" id="KW-0804">Transcription</keyword>
<dbReference type="EMBL" id="JAEUAK010000006">
    <property type="protein sequence ID" value="MBW9054391.1"/>
    <property type="molecule type" value="Genomic_DNA"/>
</dbReference>
<evidence type="ECO:0000256" key="1">
    <source>
        <dbReference type="ARBA" id="ARBA00023015"/>
    </source>
</evidence>
<name>A0ABS7GX94_9HYPH</name>
<dbReference type="Proteomes" id="UP000717752">
    <property type="component" value="Unassembled WGS sequence"/>
</dbReference>
<gene>
    <name evidence="6" type="ORF">JNB85_18440</name>
</gene>
<organism evidence="6 7">
    <name type="scientific">Rhizobium mesosinicum</name>
    <dbReference type="NCBI Taxonomy" id="335017"/>
    <lineage>
        <taxon>Bacteria</taxon>
        <taxon>Pseudomonadati</taxon>
        <taxon>Pseudomonadota</taxon>
        <taxon>Alphaproteobacteria</taxon>
        <taxon>Hyphomicrobiales</taxon>
        <taxon>Rhizobiaceae</taxon>
        <taxon>Rhizobium/Agrobacterium group</taxon>
        <taxon>Rhizobium</taxon>
    </lineage>
</organism>
<dbReference type="RefSeq" id="WP_220335754.1">
    <property type="nucleotide sequence ID" value="NZ_JAEUAK010000006.1"/>
</dbReference>
<dbReference type="InterPro" id="IPR011075">
    <property type="entry name" value="TetR_C"/>
</dbReference>
<protein>
    <submittedName>
        <fullName evidence="6">TetR/AcrR family transcriptional regulator</fullName>
    </submittedName>
</protein>
<feature type="DNA-binding region" description="H-T-H motif" evidence="4">
    <location>
        <begin position="32"/>
        <end position="51"/>
    </location>
</feature>
<evidence type="ECO:0000313" key="7">
    <source>
        <dbReference type="Proteomes" id="UP000717752"/>
    </source>
</evidence>
<evidence type="ECO:0000256" key="2">
    <source>
        <dbReference type="ARBA" id="ARBA00023125"/>
    </source>
</evidence>
<keyword evidence="7" id="KW-1185">Reference proteome</keyword>
<dbReference type="Gene3D" id="1.10.10.60">
    <property type="entry name" value="Homeodomain-like"/>
    <property type="match status" value="1"/>
</dbReference>
<dbReference type="InterPro" id="IPR001647">
    <property type="entry name" value="HTH_TetR"/>
</dbReference>
<dbReference type="Gene3D" id="1.10.357.10">
    <property type="entry name" value="Tetracycline Repressor, domain 2"/>
    <property type="match status" value="1"/>
</dbReference>